<dbReference type="InterPro" id="IPR001296">
    <property type="entry name" value="Glyco_trans_1"/>
</dbReference>
<evidence type="ECO:0008006" key="5">
    <source>
        <dbReference type="Google" id="ProtNLM"/>
    </source>
</evidence>
<evidence type="ECO:0000313" key="4">
    <source>
        <dbReference type="Proteomes" id="UP000019140"/>
    </source>
</evidence>
<evidence type="ECO:0000259" key="1">
    <source>
        <dbReference type="Pfam" id="PF00534"/>
    </source>
</evidence>
<dbReference type="PANTHER" id="PTHR45947">
    <property type="entry name" value="SULFOQUINOVOSYL TRANSFERASE SQD2"/>
    <property type="match status" value="1"/>
</dbReference>
<protein>
    <recommendedName>
        <fullName evidence="5">Glycosyl transferase family 1 domain-containing protein</fullName>
    </recommendedName>
</protein>
<evidence type="ECO:0000313" key="3">
    <source>
        <dbReference type="EMBL" id="ETX05434.1"/>
    </source>
</evidence>
<dbReference type="AlphaFoldDB" id="W4M518"/>
<feature type="domain" description="Glycosyl transferase family 1" evidence="1">
    <location>
        <begin position="197"/>
        <end position="366"/>
    </location>
</feature>
<name>W4M518_9BACT</name>
<dbReference type="EMBL" id="AZHX01000950">
    <property type="protein sequence ID" value="ETX05434.1"/>
    <property type="molecule type" value="Genomic_DNA"/>
</dbReference>
<feature type="domain" description="Glycosyltransferase subfamily 4-like N-terminal" evidence="2">
    <location>
        <begin position="15"/>
        <end position="169"/>
    </location>
</feature>
<dbReference type="InterPro" id="IPR050194">
    <property type="entry name" value="Glycosyltransferase_grp1"/>
</dbReference>
<keyword evidence="4" id="KW-1185">Reference proteome</keyword>
<dbReference type="Pfam" id="PF13579">
    <property type="entry name" value="Glyco_trans_4_4"/>
    <property type="match status" value="1"/>
</dbReference>
<evidence type="ECO:0000259" key="2">
    <source>
        <dbReference type="Pfam" id="PF13579"/>
    </source>
</evidence>
<sequence>MRILHVIPAVAARYGGPSQVIFAMCRALMAQGVEPLIVTTDADGPGHLPVELGHPIDYRGVPVLFFPRQCSEALKYSRPLAHWINRHIRQFDAAHIAAVFSHASIATAHACRTHRVPYIVRPLGSLATWSMQQKPWRKRLLWHVAAKRMLYGSAAIHFTSREEQRQAESRFQLHQGVVIALGLNEGLCSSDLRMARQSFRQRHPALGPHPFVLALARLHPVKQTELLIHAFLDLLTQADLQTWKLIIAGDGQPDYVQSLQTLVRQRSGEASVLFTGWLDGVEKHAALQEAALLAQPSLHENFGLSIAEAMASGTPVLVSPQVNLAEDIHRAHAGWVVPCERQAVRETLQDVLRQPDERHARGSAGRAFVRKHYAWSRVAGQLIQLYQSICRMPSQPITTPMLEHQI</sequence>
<dbReference type="SUPFAM" id="SSF53756">
    <property type="entry name" value="UDP-Glycosyltransferase/glycogen phosphorylase"/>
    <property type="match status" value="1"/>
</dbReference>
<dbReference type="GO" id="GO:0016758">
    <property type="term" value="F:hexosyltransferase activity"/>
    <property type="evidence" value="ECO:0007669"/>
    <property type="project" value="TreeGrafter"/>
</dbReference>
<dbReference type="HOGENOM" id="CLU_009583_2_1_7"/>
<accession>W4M518</accession>
<reference evidence="3 4" key="1">
    <citation type="journal article" date="2014" name="Nature">
        <title>An environmental bacterial taxon with a large and distinct metabolic repertoire.</title>
        <authorList>
            <person name="Wilson M.C."/>
            <person name="Mori T."/>
            <person name="Ruckert C."/>
            <person name="Uria A.R."/>
            <person name="Helf M.J."/>
            <person name="Takada K."/>
            <person name="Gernert C."/>
            <person name="Steffens U.A."/>
            <person name="Heycke N."/>
            <person name="Schmitt S."/>
            <person name="Rinke C."/>
            <person name="Helfrich E.J."/>
            <person name="Brachmann A.O."/>
            <person name="Gurgui C."/>
            <person name="Wakimoto T."/>
            <person name="Kracht M."/>
            <person name="Crusemann M."/>
            <person name="Hentschel U."/>
            <person name="Abe I."/>
            <person name="Matsunaga S."/>
            <person name="Kalinowski J."/>
            <person name="Takeyama H."/>
            <person name="Piel J."/>
        </authorList>
    </citation>
    <scope>NUCLEOTIDE SEQUENCE [LARGE SCALE GENOMIC DNA]</scope>
    <source>
        <strain evidence="4">TSY2</strain>
    </source>
</reference>
<dbReference type="Pfam" id="PF00534">
    <property type="entry name" value="Glycos_transf_1"/>
    <property type="match status" value="1"/>
</dbReference>
<dbReference type="InterPro" id="IPR028098">
    <property type="entry name" value="Glyco_trans_4-like_N"/>
</dbReference>
<proteinExistence type="predicted"/>
<gene>
    <name evidence="3" type="ORF">ETSY2_22910</name>
</gene>
<dbReference type="PANTHER" id="PTHR45947:SF3">
    <property type="entry name" value="SULFOQUINOVOSYL TRANSFERASE SQD2"/>
    <property type="match status" value="1"/>
</dbReference>
<organism evidence="3 4">
    <name type="scientific">Candidatus Entotheonella gemina</name>
    <dbReference type="NCBI Taxonomy" id="1429439"/>
    <lineage>
        <taxon>Bacteria</taxon>
        <taxon>Pseudomonadati</taxon>
        <taxon>Nitrospinota/Tectimicrobiota group</taxon>
        <taxon>Candidatus Tectimicrobiota</taxon>
        <taxon>Candidatus Entotheonellia</taxon>
        <taxon>Candidatus Entotheonellales</taxon>
        <taxon>Candidatus Entotheonellaceae</taxon>
        <taxon>Candidatus Entotheonella</taxon>
    </lineage>
</organism>
<dbReference type="Proteomes" id="UP000019140">
    <property type="component" value="Unassembled WGS sequence"/>
</dbReference>
<dbReference type="Gene3D" id="3.40.50.2000">
    <property type="entry name" value="Glycogen Phosphorylase B"/>
    <property type="match status" value="2"/>
</dbReference>
<comment type="caution">
    <text evidence="3">The sequence shown here is derived from an EMBL/GenBank/DDBJ whole genome shotgun (WGS) entry which is preliminary data.</text>
</comment>